<evidence type="ECO:0000256" key="5">
    <source>
        <dbReference type="ARBA" id="ARBA00022989"/>
    </source>
</evidence>
<dbReference type="PANTHER" id="PTHR23501:SF12">
    <property type="entry name" value="MAJOR FACILITATOR SUPERFAMILY (MFS) PROFILE DOMAIN-CONTAINING PROTEIN-RELATED"/>
    <property type="match status" value="1"/>
</dbReference>
<evidence type="ECO:0000256" key="4">
    <source>
        <dbReference type="ARBA" id="ARBA00022692"/>
    </source>
</evidence>
<gene>
    <name evidence="8" type="ORF">PT974_04791</name>
</gene>
<keyword evidence="6 7" id="KW-0472">Membrane</keyword>
<comment type="similarity">
    <text evidence="2">Belongs to the major facilitator superfamily. TCR/Tet family.</text>
</comment>
<evidence type="ECO:0000256" key="1">
    <source>
        <dbReference type="ARBA" id="ARBA00004141"/>
    </source>
</evidence>
<reference evidence="8 9" key="1">
    <citation type="submission" date="2024-01" db="EMBL/GenBank/DDBJ databases">
        <title>Complete genome of Cladobotryum mycophilum ATHUM6906.</title>
        <authorList>
            <person name="Christinaki A.C."/>
            <person name="Myridakis A.I."/>
            <person name="Kouvelis V.N."/>
        </authorList>
    </citation>
    <scope>NUCLEOTIDE SEQUENCE [LARGE SCALE GENOMIC DNA]</scope>
    <source>
        <strain evidence="8 9">ATHUM6906</strain>
    </source>
</reference>
<feature type="transmembrane region" description="Helical" evidence="7">
    <location>
        <begin position="51"/>
        <end position="72"/>
    </location>
</feature>
<dbReference type="Gene3D" id="1.20.1250.20">
    <property type="entry name" value="MFS general substrate transporter like domains"/>
    <property type="match status" value="1"/>
</dbReference>
<dbReference type="PANTHER" id="PTHR23501">
    <property type="entry name" value="MAJOR FACILITATOR SUPERFAMILY"/>
    <property type="match status" value="1"/>
</dbReference>
<evidence type="ECO:0000256" key="2">
    <source>
        <dbReference type="ARBA" id="ARBA00007520"/>
    </source>
</evidence>
<proteinExistence type="inferred from homology"/>
<organism evidence="8 9">
    <name type="scientific">Cladobotryum mycophilum</name>
    <dbReference type="NCBI Taxonomy" id="491253"/>
    <lineage>
        <taxon>Eukaryota</taxon>
        <taxon>Fungi</taxon>
        <taxon>Dikarya</taxon>
        <taxon>Ascomycota</taxon>
        <taxon>Pezizomycotina</taxon>
        <taxon>Sordariomycetes</taxon>
        <taxon>Hypocreomycetidae</taxon>
        <taxon>Hypocreales</taxon>
        <taxon>Hypocreaceae</taxon>
        <taxon>Cladobotryum</taxon>
    </lineage>
</organism>
<accession>A0ABR0SQ74</accession>
<evidence type="ECO:0000313" key="8">
    <source>
        <dbReference type="EMBL" id="KAK5994318.1"/>
    </source>
</evidence>
<comment type="subcellular location">
    <subcellularLocation>
        <location evidence="1">Membrane</location>
        <topology evidence="1">Multi-pass membrane protein</topology>
    </subcellularLocation>
</comment>
<sequence>MAVNFCTIYFIPLYFQFVHGDGALIAAVRLLPYIALNVATNLAIGHFWPRIQYYMPVYVISGIISTLASGLLMRYLKPSTSQGVIYGLLVLLGIGSGMSISMGFSISTFKVKPSDIGNAISFQDVCQLGSSTIGLVIAGRVFRSRAIANLEHVLAGKGFSSTDIRDAVAGAQSTLFKELSGNLKLEATNAITEALQKTFALTVVGGAVMILAGACMRFETAFDVPPKEIEEKKAPELLIA</sequence>
<keyword evidence="4 7" id="KW-0812">Transmembrane</keyword>
<feature type="transmembrane region" description="Helical" evidence="7">
    <location>
        <begin position="23"/>
        <end position="44"/>
    </location>
</feature>
<evidence type="ECO:0000256" key="6">
    <source>
        <dbReference type="ARBA" id="ARBA00023136"/>
    </source>
</evidence>
<evidence type="ECO:0000256" key="3">
    <source>
        <dbReference type="ARBA" id="ARBA00022448"/>
    </source>
</evidence>
<comment type="caution">
    <text evidence="8">The sequence shown here is derived from an EMBL/GenBank/DDBJ whole genome shotgun (WGS) entry which is preliminary data.</text>
</comment>
<keyword evidence="9" id="KW-1185">Reference proteome</keyword>
<dbReference type="InterPro" id="IPR036259">
    <property type="entry name" value="MFS_trans_sf"/>
</dbReference>
<keyword evidence="3" id="KW-0813">Transport</keyword>
<keyword evidence="5 7" id="KW-1133">Transmembrane helix</keyword>
<evidence type="ECO:0000256" key="7">
    <source>
        <dbReference type="SAM" id="Phobius"/>
    </source>
</evidence>
<protein>
    <submittedName>
        <fullName evidence="8">Efflux pump patC</fullName>
    </submittedName>
</protein>
<feature type="transmembrane region" description="Helical" evidence="7">
    <location>
        <begin position="84"/>
        <end position="104"/>
    </location>
</feature>
<dbReference type="EMBL" id="JAVFKD010000010">
    <property type="protein sequence ID" value="KAK5994318.1"/>
    <property type="molecule type" value="Genomic_DNA"/>
</dbReference>
<name>A0ABR0SQ74_9HYPO</name>
<dbReference type="SUPFAM" id="SSF103473">
    <property type="entry name" value="MFS general substrate transporter"/>
    <property type="match status" value="1"/>
</dbReference>
<dbReference type="Proteomes" id="UP001338125">
    <property type="component" value="Unassembled WGS sequence"/>
</dbReference>
<evidence type="ECO:0000313" key="9">
    <source>
        <dbReference type="Proteomes" id="UP001338125"/>
    </source>
</evidence>